<gene>
    <name evidence="1" type="ORF">TNIN_305871</name>
</gene>
<proteinExistence type="predicted"/>
<comment type="caution">
    <text evidence="1">The sequence shown here is derived from an EMBL/GenBank/DDBJ whole genome shotgun (WGS) entry which is preliminary data.</text>
</comment>
<organism evidence="1 2">
    <name type="scientific">Trichonephila inaurata madagascariensis</name>
    <dbReference type="NCBI Taxonomy" id="2747483"/>
    <lineage>
        <taxon>Eukaryota</taxon>
        <taxon>Metazoa</taxon>
        <taxon>Ecdysozoa</taxon>
        <taxon>Arthropoda</taxon>
        <taxon>Chelicerata</taxon>
        <taxon>Arachnida</taxon>
        <taxon>Araneae</taxon>
        <taxon>Araneomorphae</taxon>
        <taxon>Entelegynae</taxon>
        <taxon>Araneoidea</taxon>
        <taxon>Nephilidae</taxon>
        <taxon>Trichonephila</taxon>
        <taxon>Trichonephila inaurata</taxon>
    </lineage>
</organism>
<name>A0A8X7CV70_9ARAC</name>
<dbReference type="AlphaFoldDB" id="A0A8X7CV70"/>
<accession>A0A8X7CV70</accession>
<evidence type="ECO:0000313" key="2">
    <source>
        <dbReference type="Proteomes" id="UP000886998"/>
    </source>
</evidence>
<dbReference type="Proteomes" id="UP000886998">
    <property type="component" value="Unassembled WGS sequence"/>
</dbReference>
<protein>
    <submittedName>
        <fullName evidence="1">Uncharacterized protein</fullName>
    </submittedName>
</protein>
<sequence length="76" mass="8249">MKLKASSFKPEQFETTLDGCSDFLDKLRDGLFGRHRKLDRPSVPRSGHADIPSSAMAKTGCLAALLLTTGPDTTLE</sequence>
<evidence type="ECO:0000313" key="1">
    <source>
        <dbReference type="EMBL" id="GFY80092.1"/>
    </source>
</evidence>
<dbReference type="EMBL" id="BMAV01023800">
    <property type="protein sequence ID" value="GFY80092.1"/>
    <property type="molecule type" value="Genomic_DNA"/>
</dbReference>
<reference evidence="1" key="1">
    <citation type="submission" date="2020-08" db="EMBL/GenBank/DDBJ databases">
        <title>Multicomponent nature underlies the extraordinary mechanical properties of spider dragline silk.</title>
        <authorList>
            <person name="Kono N."/>
            <person name="Nakamura H."/>
            <person name="Mori M."/>
            <person name="Yoshida Y."/>
            <person name="Ohtoshi R."/>
            <person name="Malay A.D."/>
            <person name="Moran D.A.P."/>
            <person name="Tomita M."/>
            <person name="Numata K."/>
            <person name="Arakawa K."/>
        </authorList>
    </citation>
    <scope>NUCLEOTIDE SEQUENCE</scope>
</reference>
<keyword evidence="2" id="KW-1185">Reference proteome</keyword>